<dbReference type="GO" id="GO:0009307">
    <property type="term" value="P:DNA restriction-modification system"/>
    <property type="evidence" value="ECO:0007669"/>
    <property type="project" value="InterPro"/>
</dbReference>
<dbReference type="AlphaFoldDB" id="A0A9X3CFW2"/>
<dbReference type="Pfam" id="PF06616">
    <property type="entry name" value="BsuBI_PstI_RE"/>
    <property type="match status" value="1"/>
</dbReference>
<accession>A0A9X3CFW2</accession>
<dbReference type="GO" id="GO:0000287">
    <property type="term" value="F:magnesium ion binding"/>
    <property type="evidence" value="ECO:0007669"/>
    <property type="project" value="InterPro"/>
</dbReference>
<dbReference type="EMBL" id="JAKRRX010000044">
    <property type="protein sequence ID" value="MCW8334070.1"/>
    <property type="molecule type" value="Genomic_DNA"/>
</dbReference>
<keyword evidence="3" id="KW-1185">Reference proteome</keyword>
<reference evidence="2" key="1">
    <citation type="submission" date="2022-02" db="EMBL/GenBank/DDBJ databases">
        <title>Vibrio sp. nov., a new bacterium isolated from Bohai sea, China.</title>
        <authorList>
            <person name="Yuan Y."/>
        </authorList>
    </citation>
    <scope>NUCLEOTIDE SEQUENCE</scope>
    <source>
        <strain evidence="2">DBSS07</strain>
    </source>
</reference>
<dbReference type="GO" id="GO:0009036">
    <property type="term" value="F:type II site-specific deoxyribonuclease activity"/>
    <property type="evidence" value="ECO:0007669"/>
    <property type="project" value="InterPro"/>
</dbReference>
<feature type="domain" description="BsuBI/PstI restriction endonuclease" evidence="1">
    <location>
        <begin position="190"/>
        <end position="332"/>
    </location>
</feature>
<evidence type="ECO:0000259" key="1">
    <source>
        <dbReference type="Pfam" id="PF06616"/>
    </source>
</evidence>
<dbReference type="InterPro" id="IPR041963">
    <property type="entry name" value="BsuBI/PstI_C_sf"/>
</dbReference>
<comment type="caution">
    <text evidence="2">The sequence shown here is derived from an EMBL/GenBank/DDBJ whole genome shotgun (WGS) entry which is preliminary data.</text>
</comment>
<protein>
    <recommendedName>
        <fullName evidence="1">BsuBI/PstI restriction endonuclease domain-containing protein</fullName>
    </recommendedName>
</protein>
<evidence type="ECO:0000313" key="3">
    <source>
        <dbReference type="Proteomes" id="UP001155586"/>
    </source>
</evidence>
<name>A0A9X3CFW2_9VIBR</name>
<dbReference type="Gene3D" id="3.40.1350.80">
    <property type="match status" value="1"/>
</dbReference>
<dbReference type="RefSeq" id="WP_265687474.1">
    <property type="nucleotide sequence ID" value="NZ_JAKRRX010000044.1"/>
</dbReference>
<gene>
    <name evidence="2" type="ORF">MD483_09570</name>
</gene>
<sequence>MGIVDDAIARRDKCISEGTNVLPSNYNGVTVDKITRVLSRIDRCTNNMIEGVFALLSTEPNWFKKAALNNYQFRHGATTAHIGTHVGILQRGNRDKLDREGRDYWLKPLWEIGAIEKAYFNSKDCTFLPGHPKAKSPNSAYRLSDEFISILEAPEGEWQEMAEAWIQEDVLRERLKLQADQAEEAKKSVESAHSILIAASHKVYAKRFLKGYEVVYIDDGDGDRITDEQAHTLAQAGLTLKLGDAMPDVLLWNPVTDKLWVIEAVTSDGEVDNHKKASLIEFTERNGKAGVGFTTTYPTWKKTAERQSQLKNLADDTYMWIQEDASRNIHIKQ</sequence>
<evidence type="ECO:0000313" key="2">
    <source>
        <dbReference type="EMBL" id="MCW8334070.1"/>
    </source>
</evidence>
<dbReference type="InterPro" id="IPR009528">
    <property type="entry name" value="Restrct_endonuc_II_BsuBI_C"/>
</dbReference>
<dbReference type="GO" id="GO:0003677">
    <property type="term" value="F:DNA binding"/>
    <property type="evidence" value="ECO:0007669"/>
    <property type="project" value="InterPro"/>
</dbReference>
<organism evidence="2 3">
    <name type="scientific">Vibrio paucivorans</name>
    <dbReference type="NCBI Taxonomy" id="2829489"/>
    <lineage>
        <taxon>Bacteria</taxon>
        <taxon>Pseudomonadati</taxon>
        <taxon>Pseudomonadota</taxon>
        <taxon>Gammaproteobacteria</taxon>
        <taxon>Vibrionales</taxon>
        <taxon>Vibrionaceae</taxon>
        <taxon>Vibrio</taxon>
    </lineage>
</organism>
<proteinExistence type="predicted"/>
<dbReference type="Proteomes" id="UP001155586">
    <property type="component" value="Unassembled WGS sequence"/>
</dbReference>